<evidence type="ECO:0000256" key="7">
    <source>
        <dbReference type="ARBA" id="ARBA00023136"/>
    </source>
</evidence>
<dbReference type="Pfam" id="PF00909">
    <property type="entry name" value="Ammonium_transp"/>
    <property type="match status" value="1"/>
</dbReference>
<evidence type="ECO:0000256" key="6">
    <source>
        <dbReference type="ARBA" id="ARBA00022989"/>
    </source>
</evidence>
<evidence type="ECO:0000256" key="9">
    <source>
        <dbReference type="SAM" id="Phobius"/>
    </source>
</evidence>
<dbReference type="NCBIfam" id="TIGR00836">
    <property type="entry name" value="amt"/>
    <property type="match status" value="1"/>
</dbReference>
<keyword evidence="7 9" id="KW-0472">Membrane</keyword>
<feature type="transmembrane region" description="Helical" evidence="9">
    <location>
        <begin position="85"/>
        <end position="103"/>
    </location>
</feature>
<feature type="transmembrane region" description="Helical" evidence="9">
    <location>
        <begin position="363"/>
        <end position="383"/>
    </location>
</feature>
<dbReference type="Gene3D" id="1.10.3430.10">
    <property type="entry name" value="Ammonium transporter AmtB like domains"/>
    <property type="match status" value="1"/>
</dbReference>
<keyword evidence="6 9" id="KW-1133">Transmembrane helix</keyword>
<feature type="transmembrane region" description="Helical" evidence="9">
    <location>
        <begin position="403"/>
        <end position="425"/>
    </location>
</feature>
<dbReference type="PROSITE" id="PS01219">
    <property type="entry name" value="AMMONIUM_TRANSP"/>
    <property type="match status" value="1"/>
</dbReference>
<dbReference type="InterPro" id="IPR018047">
    <property type="entry name" value="Ammonium_transpt_CS"/>
</dbReference>
<evidence type="ECO:0000313" key="11">
    <source>
        <dbReference type="EMBL" id="VAX21998.1"/>
    </source>
</evidence>
<dbReference type="PANTHER" id="PTHR43029:SF10">
    <property type="entry name" value="AMMONIUM TRANSPORTER MEP2"/>
    <property type="match status" value="1"/>
</dbReference>
<feature type="domain" description="Ammonium transporter AmtB-like" evidence="10">
    <location>
        <begin position="52"/>
        <end position="455"/>
    </location>
</feature>
<evidence type="ECO:0000256" key="2">
    <source>
        <dbReference type="ARBA" id="ARBA00005887"/>
    </source>
</evidence>
<dbReference type="GO" id="GO:0008519">
    <property type="term" value="F:ammonium channel activity"/>
    <property type="evidence" value="ECO:0007669"/>
    <property type="project" value="InterPro"/>
</dbReference>
<protein>
    <submittedName>
        <fullName evidence="11">Ammonium transporter</fullName>
    </submittedName>
</protein>
<dbReference type="PANTHER" id="PTHR43029">
    <property type="entry name" value="AMMONIUM TRANSPORTER MEP2"/>
    <property type="match status" value="1"/>
</dbReference>
<feature type="transmembrane region" description="Helical" evidence="9">
    <location>
        <begin position="307"/>
        <end position="326"/>
    </location>
</feature>
<evidence type="ECO:0000256" key="4">
    <source>
        <dbReference type="ARBA" id="ARBA00022475"/>
    </source>
</evidence>
<dbReference type="GO" id="GO:0005886">
    <property type="term" value="C:plasma membrane"/>
    <property type="evidence" value="ECO:0007669"/>
    <property type="project" value="UniProtKB-SubCell"/>
</dbReference>
<feature type="transmembrane region" description="Helical" evidence="9">
    <location>
        <begin position="244"/>
        <end position="265"/>
    </location>
</feature>
<keyword evidence="4" id="KW-1003">Cell membrane</keyword>
<dbReference type="InterPro" id="IPR024041">
    <property type="entry name" value="NH4_transpt_AmtB-like_dom"/>
</dbReference>
<evidence type="ECO:0000259" key="10">
    <source>
        <dbReference type="Pfam" id="PF00909"/>
    </source>
</evidence>
<comment type="similarity">
    <text evidence="2">Belongs to the ammonia transporter channel (TC 1.A.11.2) family.</text>
</comment>
<feature type="transmembrane region" description="Helical" evidence="9">
    <location>
        <begin position="332"/>
        <end position="351"/>
    </location>
</feature>
<feature type="transmembrane region" description="Helical" evidence="9">
    <location>
        <begin position="149"/>
        <end position="170"/>
    </location>
</feature>
<dbReference type="AlphaFoldDB" id="A0A3B1CDK0"/>
<feature type="transmembrane region" description="Helical" evidence="9">
    <location>
        <begin position="177"/>
        <end position="199"/>
    </location>
</feature>
<evidence type="ECO:0000256" key="8">
    <source>
        <dbReference type="ARBA" id="ARBA00023177"/>
    </source>
</evidence>
<accession>A0A3B1CDK0</accession>
<dbReference type="FunFam" id="1.10.3430.10:FF:000007">
    <property type="entry name" value="Ammonium transporter"/>
    <property type="match status" value="1"/>
</dbReference>
<sequence length="456" mass="47655">MKFKISKTSTRSPQGLPHIGHALSGACLMTAFLASPALAEEALPAIDSGSVAWILTATAMVALMTLPGLALFYGGLSRSKNTLSTIMYSFTSLALVSVVWVLWGYSFAFGPDIGGVIGGLAHLGLKGIPLPGSAQAQNINMGLSIPDSIFVVFQGVFAVITVALISGSYAERVRFPAYILFSLLWVTFIYAPLAHWVWGGGWLARLGALDFAGGTVVHIASGVSGLATAMFIGKRKGYGQDMIMPHNVPMVVIGAGLLWFGWFGFNAGSAVAADSLAASAFLATNTAASSAALGWMFIEWWHGGSPTAVGIASGAVAGLVAITPAAGFVTPMASLFIGFLAGVICYFAVYYKHRMGYDDALDAFGIHGVGGAWGAIATGIFASRLVTGENGARGLLEGDPGQLWIQIVAVVVTSVFCFVGTTILLKVVDLVVKIRPDLDSEIMGLDQTEHRESAYN</sequence>
<dbReference type="EMBL" id="UOGA01000214">
    <property type="protein sequence ID" value="VAX21998.1"/>
    <property type="molecule type" value="Genomic_DNA"/>
</dbReference>
<keyword evidence="3" id="KW-0813">Transport</keyword>
<keyword evidence="5 9" id="KW-0812">Transmembrane</keyword>
<gene>
    <name evidence="11" type="ORF">MNBD_NITROSPINAE04-1456</name>
</gene>
<feature type="transmembrane region" description="Helical" evidence="9">
    <location>
        <begin position="49"/>
        <end position="73"/>
    </location>
</feature>
<name>A0A3B1CDK0_9ZZZZ</name>
<dbReference type="PROSITE" id="PS51257">
    <property type="entry name" value="PROKAR_LIPOPROTEIN"/>
    <property type="match status" value="1"/>
</dbReference>
<feature type="transmembrane region" description="Helical" evidence="9">
    <location>
        <begin position="277"/>
        <end position="298"/>
    </location>
</feature>
<organism evidence="11">
    <name type="scientific">hydrothermal vent metagenome</name>
    <dbReference type="NCBI Taxonomy" id="652676"/>
    <lineage>
        <taxon>unclassified sequences</taxon>
        <taxon>metagenomes</taxon>
        <taxon>ecological metagenomes</taxon>
    </lineage>
</organism>
<feature type="transmembrane region" description="Helical" evidence="9">
    <location>
        <begin position="211"/>
        <end position="232"/>
    </location>
</feature>
<proteinExistence type="inferred from homology"/>
<reference evidence="11" key="1">
    <citation type="submission" date="2018-06" db="EMBL/GenBank/DDBJ databases">
        <authorList>
            <person name="Zhirakovskaya E."/>
        </authorList>
    </citation>
    <scope>NUCLEOTIDE SEQUENCE</scope>
</reference>
<evidence type="ECO:0000256" key="1">
    <source>
        <dbReference type="ARBA" id="ARBA00004651"/>
    </source>
</evidence>
<evidence type="ECO:0000256" key="3">
    <source>
        <dbReference type="ARBA" id="ARBA00022448"/>
    </source>
</evidence>
<keyword evidence="8" id="KW-0924">Ammonia transport</keyword>
<dbReference type="SUPFAM" id="SSF111352">
    <property type="entry name" value="Ammonium transporter"/>
    <property type="match status" value="1"/>
</dbReference>
<dbReference type="InterPro" id="IPR029020">
    <property type="entry name" value="Ammonium/urea_transptr"/>
</dbReference>
<comment type="subcellular location">
    <subcellularLocation>
        <location evidence="1">Cell membrane</location>
        <topology evidence="1">Multi-pass membrane protein</topology>
    </subcellularLocation>
</comment>
<dbReference type="InterPro" id="IPR001905">
    <property type="entry name" value="Ammonium_transpt"/>
</dbReference>
<evidence type="ECO:0000256" key="5">
    <source>
        <dbReference type="ARBA" id="ARBA00022692"/>
    </source>
</evidence>